<dbReference type="EMBL" id="FNUC01000003">
    <property type="protein sequence ID" value="SEE71508.1"/>
    <property type="molecule type" value="Genomic_DNA"/>
</dbReference>
<dbReference type="PANTHER" id="PTHR30472:SF41">
    <property type="entry name" value="TRANSPORT SYSTEM PERMEASE PROTEIN"/>
    <property type="match status" value="1"/>
</dbReference>
<keyword evidence="4" id="KW-1003">Cell membrane</keyword>
<protein>
    <submittedName>
        <fullName evidence="9">Iron complex transport system permease protein</fullName>
    </submittedName>
</protein>
<dbReference type="GO" id="GO:0033214">
    <property type="term" value="P:siderophore-iron import into cell"/>
    <property type="evidence" value="ECO:0007669"/>
    <property type="project" value="TreeGrafter"/>
</dbReference>
<dbReference type="SUPFAM" id="SSF81345">
    <property type="entry name" value="ABC transporter involved in vitamin B12 uptake, BtuC"/>
    <property type="match status" value="1"/>
</dbReference>
<gene>
    <name evidence="9" type="ORF">SAMN04488561_2388</name>
</gene>
<dbReference type="InterPro" id="IPR000522">
    <property type="entry name" value="ABC_transptr_permease_BtuC"/>
</dbReference>
<reference evidence="10" key="1">
    <citation type="submission" date="2016-10" db="EMBL/GenBank/DDBJ databases">
        <authorList>
            <person name="Varghese N."/>
            <person name="Submissions S."/>
        </authorList>
    </citation>
    <scope>NUCLEOTIDE SEQUENCE [LARGE SCALE GENOMIC DNA]</scope>
    <source>
        <strain evidence="10">DSM 45237</strain>
    </source>
</reference>
<dbReference type="CDD" id="cd06550">
    <property type="entry name" value="TM_ABC_iron-siderophores_like"/>
    <property type="match status" value="1"/>
</dbReference>
<evidence type="ECO:0000256" key="4">
    <source>
        <dbReference type="ARBA" id="ARBA00022475"/>
    </source>
</evidence>
<proteinExistence type="inferred from homology"/>
<comment type="subcellular location">
    <subcellularLocation>
        <location evidence="1">Cell membrane</location>
        <topology evidence="1">Multi-pass membrane protein</topology>
    </subcellularLocation>
</comment>
<dbReference type="OrthoDB" id="9782305at2"/>
<comment type="similarity">
    <text evidence="2">Belongs to the binding-protein-dependent transport system permease family. FecCD subfamily.</text>
</comment>
<sequence>MPQRFVVFAALVVLLVLGVLVLLGQGSVRIPLDEVASVLLGGEASRDVYETVIVDARLPKALTAVLAGAALAVGGAQMQTLFRNPLADPFVLGVSSGAQLGAAIVILGTTGTGWLSQLGVLDQLGVTGAAIIGAGLVLVLALAVAQRVAGPVTVLIVGVMFGYLAGAVVDVLVYYTEPERLQSLAGFTRGTVRDVSWDDLRVLAPVCVVAVVVSLALARPLNVLLLGERYAATMGIPVRAVQRLSLVAVAVLAGVTTAYCGVIGFIGLAAPHLVRGLLRTSDHRVVLPASALLGAVLVLVAEYVAGGNGVTGTALPLNSVTAFIGGPVVLWVLLRRRRDSAQVPA</sequence>
<dbReference type="Gene3D" id="1.10.3470.10">
    <property type="entry name" value="ABC transporter involved in vitamin B12 uptake, BtuC"/>
    <property type="match status" value="1"/>
</dbReference>
<evidence type="ECO:0000256" key="1">
    <source>
        <dbReference type="ARBA" id="ARBA00004651"/>
    </source>
</evidence>
<keyword evidence="5 8" id="KW-0812">Transmembrane</keyword>
<feature type="transmembrane region" description="Helical" evidence="8">
    <location>
        <begin position="202"/>
        <end position="225"/>
    </location>
</feature>
<dbReference type="STRING" id="561176.SAMN04488561_2388"/>
<evidence type="ECO:0000256" key="3">
    <source>
        <dbReference type="ARBA" id="ARBA00022448"/>
    </source>
</evidence>
<dbReference type="RefSeq" id="WP_069115178.1">
    <property type="nucleotide sequence ID" value="NZ_FNUC01000003.1"/>
</dbReference>
<feature type="transmembrane region" description="Helical" evidence="8">
    <location>
        <begin position="61"/>
        <end position="78"/>
    </location>
</feature>
<feature type="transmembrane region" description="Helical" evidence="8">
    <location>
        <begin position="90"/>
        <end position="114"/>
    </location>
</feature>
<feature type="transmembrane region" description="Helical" evidence="8">
    <location>
        <begin position="152"/>
        <end position="175"/>
    </location>
</feature>
<evidence type="ECO:0000256" key="8">
    <source>
        <dbReference type="SAM" id="Phobius"/>
    </source>
</evidence>
<organism evidence="9 10">
    <name type="scientific">Jiangella alba</name>
    <dbReference type="NCBI Taxonomy" id="561176"/>
    <lineage>
        <taxon>Bacteria</taxon>
        <taxon>Bacillati</taxon>
        <taxon>Actinomycetota</taxon>
        <taxon>Actinomycetes</taxon>
        <taxon>Jiangellales</taxon>
        <taxon>Jiangellaceae</taxon>
        <taxon>Jiangella</taxon>
    </lineage>
</organism>
<keyword evidence="6 8" id="KW-1133">Transmembrane helix</keyword>
<evidence type="ECO:0000256" key="7">
    <source>
        <dbReference type="ARBA" id="ARBA00023136"/>
    </source>
</evidence>
<evidence type="ECO:0000256" key="2">
    <source>
        <dbReference type="ARBA" id="ARBA00007935"/>
    </source>
</evidence>
<evidence type="ECO:0000313" key="9">
    <source>
        <dbReference type="EMBL" id="SEE71508.1"/>
    </source>
</evidence>
<accession>A0A1H5L5L1</accession>
<evidence type="ECO:0000313" key="10">
    <source>
        <dbReference type="Proteomes" id="UP000181980"/>
    </source>
</evidence>
<dbReference type="GO" id="GO:0022857">
    <property type="term" value="F:transmembrane transporter activity"/>
    <property type="evidence" value="ECO:0007669"/>
    <property type="project" value="InterPro"/>
</dbReference>
<dbReference type="GO" id="GO:0005886">
    <property type="term" value="C:plasma membrane"/>
    <property type="evidence" value="ECO:0007669"/>
    <property type="project" value="UniProtKB-SubCell"/>
</dbReference>
<feature type="transmembrane region" description="Helical" evidence="8">
    <location>
        <begin position="126"/>
        <end position="145"/>
    </location>
</feature>
<keyword evidence="10" id="KW-1185">Reference proteome</keyword>
<dbReference type="InterPro" id="IPR037294">
    <property type="entry name" value="ABC_BtuC-like"/>
</dbReference>
<feature type="transmembrane region" description="Helical" evidence="8">
    <location>
        <begin position="246"/>
        <end position="273"/>
    </location>
</feature>
<keyword evidence="7 8" id="KW-0472">Membrane</keyword>
<dbReference type="Proteomes" id="UP000181980">
    <property type="component" value="Unassembled WGS sequence"/>
</dbReference>
<dbReference type="PANTHER" id="PTHR30472">
    <property type="entry name" value="FERRIC ENTEROBACTIN TRANSPORT SYSTEM PERMEASE PROTEIN"/>
    <property type="match status" value="1"/>
</dbReference>
<keyword evidence="3" id="KW-0813">Transport</keyword>
<dbReference type="Pfam" id="PF01032">
    <property type="entry name" value="FecCD"/>
    <property type="match status" value="1"/>
</dbReference>
<evidence type="ECO:0000256" key="5">
    <source>
        <dbReference type="ARBA" id="ARBA00022692"/>
    </source>
</evidence>
<name>A0A1H5L5L1_9ACTN</name>
<evidence type="ECO:0000256" key="6">
    <source>
        <dbReference type="ARBA" id="ARBA00022989"/>
    </source>
</evidence>
<dbReference type="AlphaFoldDB" id="A0A1H5L5L1"/>
<feature type="transmembrane region" description="Helical" evidence="8">
    <location>
        <begin position="317"/>
        <end position="334"/>
    </location>
</feature>